<dbReference type="Bgee" id="ENSLOCG00000000827">
    <property type="expression patterns" value="Expressed in ovary and 2 other cell types or tissues"/>
</dbReference>
<keyword evidence="3 8" id="KW-1003">Cell membrane</keyword>
<dbReference type="GO" id="GO:0005886">
    <property type="term" value="C:plasma membrane"/>
    <property type="evidence" value="ECO:0000318"/>
    <property type="project" value="GO_Central"/>
</dbReference>
<accession>W5LXR3</accession>
<evidence type="ECO:0000313" key="10">
    <source>
        <dbReference type="Proteomes" id="UP000018468"/>
    </source>
</evidence>
<evidence type="ECO:0000256" key="2">
    <source>
        <dbReference type="ARBA" id="ARBA00022427"/>
    </source>
</evidence>
<comment type="caution">
    <text evidence="8">Lacks conserved residue(s) required for the propagation of feature annotation.</text>
</comment>
<reference evidence="9" key="2">
    <citation type="submission" date="2025-08" db="UniProtKB">
        <authorList>
            <consortium name="Ensembl"/>
        </authorList>
    </citation>
    <scope>IDENTIFICATION</scope>
</reference>
<dbReference type="eggNOG" id="ENOG502S6AF">
    <property type="taxonomic scope" value="Eukaryota"/>
</dbReference>
<keyword evidence="7 8" id="KW-0472">Membrane</keyword>
<evidence type="ECO:0000256" key="7">
    <source>
        <dbReference type="ARBA" id="ARBA00023136"/>
    </source>
</evidence>
<dbReference type="OMA" id="CVFDNVA"/>
<dbReference type="InterPro" id="IPR006187">
    <property type="entry name" value="Claudin"/>
</dbReference>
<evidence type="ECO:0000256" key="8">
    <source>
        <dbReference type="RuleBase" id="RU060637"/>
    </source>
</evidence>
<dbReference type="Pfam" id="PF00822">
    <property type="entry name" value="PMP22_Claudin"/>
    <property type="match status" value="1"/>
</dbReference>
<protein>
    <recommendedName>
        <fullName evidence="8">Claudin</fullName>
    </recommendedName>
</protein>
<comment type="function">
    <text evidence="8">Claudins function as major constituents of the tight junction complexes that regulate the permeability of epithelia.</text>
</comment>
<reference evidence="9" key="3">
    <citation type="submission" date="2025-09" db="UniProtKB">
        <authorList>
            <consortium name="Ensembl"/>
        </authorList>
    </citation>
    <scope>IDENTIFICATION</scope>
</reference>
<keyword evidence="5 8" id="KW-0965">Cell junction</keyword>
<dbReference type="Proteomes" id="UP000018468">
    <property type="component" value="Linkage group LG25"/>
</dbReference>
<sequence length="156" mass="16958">MDNAAVEILALVLGLAGIFLLILANEIDCWRHDAKDQFSSVGLSVRCRGLWSECVFDNTANMWTCDSPLSFLGDLPVEMVVTRAVVVITCTVCILAIPGLICGMRCTKLISDIQNQKVKLILSSGILFLFGGVSGAVGLLWYGADTLIKYRQEVCI</sequence>
<keyword evidence="4 8" id="KW-0812">Transmembrane</keyword>
<feature type="transmembrane region" description="Helical" evidence="8">
    <location>
        <begin position="120"/>
        <end position="142"/>
    </location>
</feature>
<dbReference type="HOGENOM" id="CLU_1685983_0_0_1"/>
<dbReference type="InterPro" id="IPR017974">
    <property type="entry name" value="Claudin_CS"/>
</dbReference>
<proteinExistence type="inferred from homology"/>
<evidence type="ECO:0000256" key="4">
    <source>
        <dbReference type="ARBA" id="ARBA00022692"/>
    </source>
</evidence>
<feature type="transmembrane region" description="Helical" evidence="8">
    <location>
        <begin position="80"/>
        <end position="100"/>
    </location>
</feature>
<dbReference type="InterPro" id="IPR004031">
    <property type="entry name" value="PMP22/EMP/MP20/Claudin"/>
</dbReference>
<name>W5LXR3_LEPOC</name>
<dbReference type="InParanoid" id="W5LXR3"/>
<comment type="subcellular location">
    <subcellularLocation>
        <location evidence="8">Cell junction</location>
        <location evidence="8">Tight junction</location>
    </subcellularLocation>
    <subcellularLocation>
        <location evidence="8">Cell membrane</location>
        <topology evidence="8">Multi-pass membrane protein</topology>
    </subcellularLocation>
</comment>
<dbReference type="PROSITE" id="PS01346">
    <property type="entry name" value="CLAUDIN"/>
    <property type="match status" value="1"/>
</dbReference>
<dbReference type="EMBL" id="AHAT01030087">
    <property type="status" value="NOT_ANNOTATED_CDS"/>
    <property type="molecule type" value="Genomic_DNA"/>
</dbReference>
<organism evidence="9 10">
    <name type="scientific">Lepisosteus oculatus</name>
    <name type="common">Spotted gar</name>
    <dbReference type="NCBI Taxonomy" id="7918"/>
    <lineage>
        <taxon>Eukaryota</taxon>
        <taxon>Metazoa</taxon>
        <taxon>Chordata</taxon>
        <taxon>Craniata</taxon>
        <taxon>Vertebrata</taxon>
        <taxon>Euteleostomi</taxon>
        <taxon>Actinopterygii</taxon>
        <taxon>Neopterygii</taxon>
        <taxon>Holostei</taxon>
        <taxon>Semionotiformes</taxon>
        <taxon>Lepisosteidae</taxon>
        <taxon>Lepisosteus</taxon>
    </lineage>
</organism>
<comment type="similarity">
    <text evidence="1 8">Belongs to the claudin family.</text>
</comment>
<dbReference type="PRINTS" id="PR01077">
    <property type="entry name" value="CLAUDIN"/>
</dbReference>
<dbReference type="Gene3D" id="1.20.140.150">
    <property type="match status" value="1"/>
</dbReference>
<evidence type="ECO:0000256" key="1">
    <source>
        <dbReference type="ARBA" id="ARBA00008295"/>
    </source>
</evidence>
<keyword evidence="10" id="KW-1185">Reference proteome</keyword>
<dbReference type="GO" id="GO:0070830">
    <property type="term" value="P:bicellular tight junction assembly"/>
    <property type="evidence" value="ECO:0000318"/>
    <property type="project" value="GO_Central"/>
</dbReference>
<evidence type="ECO:0000256" key="6">
    <source>
        <dbReference type="ARBA" id="ARBA00022989"/>
    </source>
</evidence>
<reference evidence="10" key="1">
    <citation type="submission" date="2011-12" db="EMBL/GenBank/DDBJ databases">
        <title>The Draft Genome of Lepisosteus oculatus.</title>
        <authorList>
            <consortium name="The Broad Institute Genome Assembly &amp; Analysis Group"/>
            <consortium name="Computational R&amp;D Group"/>
            <consortium name="and Sequencing Platform"/>
            <person name="Di Palma F."/>
            <person name="Alfoldi J."/>
            <person name="Johnson J."/>
            <person name="Berlin A."/>
            <person name="Gnerre S."/>
            <person name="Jaffe D."/>
            <person name="MacCallum I."/>
            <person name="Young S."/>
            <person name="Walker B.J."/>
            <person name="Lander E.S."/>
            <person name="Lindblad-Toh K."/>
        </authorList>
    </citation>
    <scope>NUCLEOTIDE SEQUENCE [LARGE SCALE GENOMIC DNA]</scope>
</reference>
<keyword evidence="2 8" id="KW-0796">Tight junction</keyword>
<keyword evidence="6 8" id="KW-1133">Transmembrane helix</keyword>
<dbReference type="Ensembl" id="ENSLOCT00000000924.1">
    <property type="protein sequence ID" value="ENSLOCP00000000920.1"/>
    <property type="gene ID" value="ENSLOCG00000000827.1"/>
</dbReference>
<dbReference type="GeneTree" id="ENSGT00940000165186"/>
<dbReference type="GO" id="GO:0005923">
    <property type="term" value="C:bicellular tight junction"/>
    <property type="evidence" value="ECO:0000318"/>
    <property type="project" value="GO_Central"/>
</dbReference>
<dbReference type="PANTHER" id="PTHR12002">
    <property type="entry name" value="CLAUDIN"/>
    <property type="match status" value="1"/>
</dbReference>
<dbReference type="GO" id="GO:0007155">
    <property type="term" value="P:cell adhesion"/>
    <property type="evidence" value="ECO:0000318"/>
    <property type="project" value="GO_Central"/>
</dbReference>
<evidence type="ECO:0000256" key="3">
    <source>
        <dbReference type="ARBA" id="ARBA00022475"/>
    </source>
</evidence>
<dbReference type="GO" id="GO:0005198">
    <property type="term" value="F:structural molecule activity"/>
    <property type="evidence" value="ECO:0007669"/>
    <property type="project" value="InterPro"/>
</dbReference>
<dbReference type="AlphaFoldDB" id="W5LXR3"/>
<evidence type="ECO:0000313" key="9">
    <source>
        <dbReference type="Ensembl" id="ENSLOCP00000000920.1"/>
    </source>
</evidence>
<evidence type="ECO:0000256" key="5">
    <source>
        <dbReference type="ARBA" id="ARBA00022949"/>
    </source>
</evidence>